<organism evidence="1 2">
    <name type="scientific">Streptomyces catenulae</name>
    <dbReference type="NCBI Taxonomy" id="66875"/>
    <lineage>
        <taxon>Bacteria</taxon>
        <taxon>Bacillati</taxon>
        <taxon>Actinomycetota</taxon>
        <taxon>Actinomycetes</taxon>
        <taxon>Kitasatosporales</taxon>
        <taxon>Streptomycetaceae</taxon>
        <taxon>Streptomyces</taxon>
    </lineage>
</organism>
<evidence type="ECO:0000313" key="1">
    <source>
        <dbReference type="EMBL" id="MEU3709045.1"/>
    </source>
</evidence>
<evidence type="ECO:0000313" key="2">
    <source>
        <dbReference type="Proteomes" id="UP001550853"/>
    </source>
</evidence>
<keyword evidence="2" id="KW-1185">Reference proteome</keyword>
<proteinExistence type="predicted"/>
<dbReference type="RefSeq" id="WP_030286984.1">
    <property type="nucleotide sequence ID" value="NZ_JBEZVI010000002.1"/>
</dbReference>
<dbReference type="EMBL" id="JBEZVI010000002">
    <property type="protein sequence ID" value="MEU3709045.1"/>
    <property type="molecule type" value="Genomic_DNA"/>
</dbReference>
<comment type="caution">
    <text evidence="1">The sequence shown here is derived from an EMBL/GenBank/DDBJ whole genome shotgun (WGS) entry which is preliminary data.</text>
</comment>
<sequence>MTAGLTADLFERFAWALTDLGEPDAEVQQPDGLAPCGLVPDVPRRIVSAAFSLRGGTGAEGGAAFTGCMRPPHTGQHHSLLRHLGAIGQGVWLFWQGPSVLMLVLPDCPGTEDGERACPLFFGHEGHCPR</sequence>
<reference evidence="1 2" key="1">
    <citation type="submission" date="2024-06" db="EMBL/GenBank/DDBJ databases">
        <title>The Natural Products Discovery Center: Release of the First 8490 Sequenced Strains for Exploring Actinobacteria Biosynthetic Diversity.</title>
        <authorList>
            <person name="Kalkreuter E."/>
            <person name="Kautsar S.A."/>
            <person name="Yang D."/>
            <person name="Bader C.D."/>
            <person name="Teijaro C.N."/>
            <person name="Fluegel L."/>
            <person name="Davis C.M."/>
            <person name="Simpson J.R."/>
            <person name="Lauterbach L."/>
            <person name="Steele A.D."/>
            <person name="Gui C."/>
            <person name="Meng S."/>
            <person name="Li G."/>
            <person name="Viehrig K."/>
            <person name="Ye F."/>
            <person name="Su P."/>
            <person name="Kiefer A.F."/>
            <person name="Nichols A."/>
            <person name="Cepeda A.J."/>
            <person name="Yan W."/>
            <person name="Fan B."/>
            <person name="Jiang Y."/>
            <person name="Adhikari A."/>
            <person name="Zheng C.-J."/>
            <person name="Schuster L."/>
            <person name="Cowan T.M."/>
            <person name="Smanski M.J."/>
            <person name="Chevrette M.G."/>
            <person name="De Carvalho L.P.S."/>
            <person name="Shen B."/>
        </authorList>
    </citation>
    <scope>NUCLEOTIDE SEQUENCE [LARGE SCALE GENOMIC DNA]</scope>
    <source>
        <strain evidence="1 2">NPDC033039</strain>
    </source>
</reference>
<gene>
    <name evidence="1" type="ORF">AB0E61_02980</name>
</gene>
<name>A0ABV2YTI4_9ACTN</name>
<dbReference type="Proteomes" id="UP001550853">
    <property type="component" value="Unassembled WGS sequence"/>
</dbReference>
<accession>A0ABV2YTI4</accession>
<protein>
    <submittedName>
        <fullName evidence="1">Uncharacterized protein</fullName>
    </submittedName>
</protein>